<proteinExistence type="predicted"/>
<gene>
    <name evidence="1" type="ORF">GCM10009810_15470</name>
</gene>
<keyword evidence="2" id="KW-1185">Reference proteome</keyword>
<accession>A0ABP4WPG2</accession>
<protein>
    <submittedName>
        <fullName evidence="1">Uncharacterized protein</fullName>
    </submittedName>
</protein>
<dbReference type="RefSeq" id="WP_344064418.1">
    <property type="nucleotide sequence ID" value="NZ_BAAAPN010000037.1"/>
</dbReference>
<evidence type="ECO:0000313" key="1">
    <source>
        <dbReference type="EMBL" id="GAA1756808.1"/>
    </source>
</evidence>
<sequence length="191" mass="20013">MTLLAAAIALTGACGSVGDPGASVSASESPSSSVATIGTAEAQRLGRTFVAFALEPSPALLAGVPFAPEVQLGLRDAIDKTVPRAKLADKASWRIDREEFAAMVGPFDATATLRQFAGIHTEIDPFTIGIGDYPHCNNRQTFRAPEVAGLARVTIQPRDGMTDSCISWFSVDLFVDHGGEIAAVTMDHGEP</sequence>
<dbReference type="EMBL" id="BAAAPN010000037">
    <property type="protein sequence ID" value="GAA1756808.1"/>
    <property type="molecule type" value="Genomic_DNA"/>
</dbReference>
<name>A0ABP4WPG2_9MICO</name>
<evidence type="ECO:0000313" key="2">
    <source>
        <dbReference type="Proteomes" id="UP001501475"/>
    </source>
</evidence>
<organism evidence="1 2">
    <name type="scientific">Nostocoides vanveenii</name>
    <dbReference type="NCBI Taxonomy" id="330835"/>
    <lineage>
        <taxon>Bacteria</taxon>
        <taxon>Bacillati</taxon>
        <taxon>Actinomycetota</taxon>
        <taxon>Actinomycetes</taxon>
        <taxon>Micrococcales</taxon>
        <taxon>Intrasporangiaceae</taxon>
        <taxon>Nostocoides</taxon>
    </lineage>
</organism>
<comment type="caution">
    <text evidence="1">The sequence shown here is derived from an EMBL/GenBank/DDBJ whole genome shotgun (WGS) entry which is preliminary data.</text>
</comment>
<reference evidence="2" key="1">
    <citation type="journal article" date="2019" name="Int. J. Syst. Evol. Microbiol.">
        <title>The Global Catalogue of Microorganisms (GCM) 10K type strain sequencing project: providing services to taxonomists for standard genome sequencing and annotation.</title>
        <authorList>
            <consortium name="The Broad Institute Genomics Platform"/>
            <consortium name="The Broad Institute Genome Sequencing Center for Infectious Disease"/>
            <person name="Wu L."/>
            <person name="Ma J."/>
        </authorList>
    </citation>
    <scope>NUCLEOTIDE SEQUENCE [LARGE SCALE GENOMIC DNA]</scope>
    <source>
        <strain evidence="2">JCM 15591</strain>
    </source>
</reference>
<dbReference type="Proteomes" id="UP001501475">
    <property type="component" value="Unassembled WGS sequence"/>
</dbReference>